<dbReference type="STRING" id="584.AOUC001_10125"/>
<dbReference type="RefSeq" id="WP_004242688.1">
    <property type="nucleotide sequence ID" value="NZ_BGKS01000007.1"/>
</dbReference>
<evidence type="ECO:0000313" key="6">
    <source>
        <dbReference type="EMBL" id="SUC40938.1"/>
    </source>
</evidence>
<proteinExistence type="inferred from homology"/>
<dbReference type="Proteomes" id="UP000195540">
    <property type="component" value="Chromosome"/>
</dbReference>
<dbReference type="EMBL" id="JADQCH020000001">
    <property type="protein sequence ID" value="MEY2344235.1"/>
    <property type="molecule type" value="Genomic_DNA"/>
</dbReference>
<accession>A0A1Z1SVK3</accession>
<name>A0A1Z1SVK3_PROMI</name>
<evidence type="ECO:0000313" key="4">
    <source>
        <dbReference type="EMBL" id="MEY2344235.1"/>
    </source>
</evidence>
<dbReference type="EMBL" id="UAUE01000029">
    <property type="protein sequence ID" value="SPZ01981.1"/>
    <property type="molecule type" value="Genomic_DNA"/>
</dbReference>
<dbReference type="Pfam" id="PF13371">
    <property type="entry name" value="TPR_9"/>
    <property type="match status" value="1"/>
</dbReference>
<evidence type="ECO:0000259" key="2">
    <source>
        <dbReference type="Pfam" id="PF13369"/>
    </source>
</evidence>
<dbReference type="NCBIfam" id="NF008188">
    <property type="entry name" value="PRK10941.1"/>
    <property type="match status" value="1"/>
</dbReference>
<reference evidence="3 7" key="1">
    <citation type="submission" date="2017-05" db="EMBL/GenBank/DDBJ databases">
        <title>Whole genome sequencing of Proteus mirabilis AR_0155.</title>
        <authorList>
            <person name="Conlan S."/>
            <person name="Thomas P.J."/>
            <person name="Mullikin J."/>
            <person name="Frank K.M."/>
            <person name="Segre J.A."/>
        </authorList>
    </citation>
    <scope>NUCLEOTIDE SEQUENCE [LARGE SCALE GENOMIC DNA]</scope>
    <source>
        <strain evidence="3 7">AR_0155</strain>
    </source>
</reference>
<sequence length="271" mass="30605">MMIETIADYEFNKAPLVKGMILISQAIRPDFPVTSVGYQLAQLVEQAEAEIPHQASIQERIDALLKLFYKQWHFSGASGKYCLSDTLWLDKVLATHIGSPVSLGSILIYIAQAINLPLAPVIFPTQLIIRIDIPDEKPLFLNPINGEYLSRHTLDVWLKGNVGSTSELSASDLEESEHSSIIRKLLDTLKVSLMEEKKMEQALKTSETVLLFDPEDPYEIRDRGLIYAQLECNHVALSDLNYFVEQCPEDPISEMIKIQIHSIEQHPVVLH</sequence>
<evidence type="ECO:0000313" key="7">
    <source>
        <dbReference type="Proteomes" id="UP000195540"/>
    </source>
</evidence>
<comment type="similarity">
    <text evidence="1">Belongs to the UPF0162 family.</text>
</comment>
<dbReference type="Pfam" id="PF13369">
    <property type="entry name" value="Transglut_core2"/>
    <property type="match status" value="1"/>
</dbReference>
<dbReference type="OrthoDB" id="232498at2"/>
<evidence type="ECO:0000313" key="8">
    <source>
        <dbReference type="Proteomes" id="UP000251485"/>
    </source>
</evidence>
<reference evidence="8 9" key="2">
    <citation type="submission" date="2018-06" db="EMBL/GenBank/DDBJ databases">
        <authorList>
            <consortium name="Pathogen Informatics"/>
            <person name="Doyle S."/>
        </authorList>
    </citation>
    <scope>NUCLEOTIDE SEQUENCE [LARGE SCALE GENOMIC DNA]</scope>
    <source>
        <strain evidence="5 8">NCTC10975</strain>
        <strain evidence="6 9">NCTC11938</strain>
    </source>
</reference>
<feature type="domain" description="Protein SirB1 N-terminal" evidence="2">
    <location>
        <begin position="38"/>
        <end position="186"/>
    </location>
</feature>
<evidence type="ECO:0000313" key="9">
    <source>
        <dbReference type="Proteomes" id="UP000254191"/>
    </source>
</evidence>
<evidence type="ECO:0000313" key="3">
    <source>
        <dbReference type="EMBL" id="ARX35057.1"/>
    </source>
</evidence>
<protein>
    <submittedName>
        <fullName evidence="4">Invasion regulator SirB1</fullName>
    </submittedName>
    <submittedName>
        <fullName evidence="6">Transcriptional regulator</fullName>
    </submittedName>
</protein>
<organism evidence="6 9">
    <name type="scientific">Proteus mirabilis</name>
    <dbReference type="NCBI Taxonomy" id="584"/>
    <lineage>
        <taxon>Bacteria</taxon>
        <taxon>Pseudomonadati</taxon>
        <taxon>Pseudomonadota</taxon>
        <taxon>Gammaproteobacteria</taxon>
        <taxon>Enterobacterales</taxon>
        <taxon>Morganellaceae</taxon>
        <taxon>Proteus</taxon>
    </lineage>
</organism>
<evidence type="ECO:0000313" key="5">
    <source>
        <dbReference type="EMBL" id="SPZ01981.1"/>
    </source>
</evidence>
<reference evidence="4" key="3">
    <citation type="submission" date="2021-05" db="EMBL/GenBank/DDBJ databases">
        <title>First report of NDM-5 and VEB-6 producing Proteus mirabilis isolated from blood of a sepsis patient in Kolkata, India.</title>
        <authorList>
            <person name="Halder G."/>
            <person name="Chaudhuri B."/>
            <person name="Dutta S."/>
        </authorList>
    </citation>
    <scope>NUCLEOTIDE SEQUENCE [LARGE SCALE GENOMIC DNA]</scope>
    <source>
        <strain evidence="4">7049</strain>
    </source>
</reference>
<dbReference type="EMBL" id="UGTS01000006">
    <property type="protein sequence ID" value="SUC40938.1"/>
    <property type="molecule type" value="Genomic_DNA"/>
</dbReference>
<dbReference type="Proteomes" id="UP000254191">
    <property type="component" value="Unassembled WGS sequence"/>
</dbReference>
<dbReference type="Proteomes" id="UP000251485">
    <property type="component" value="Unassembled WGS sequence"/>
</dbReference>
<gene>
    <name evidence="6" type="primary">sirB1</name>
    <name evidence="3" type="ORF">AM402_13160</name>
    <name evidence="4" type="ORF">I3679_009190</name>
    <name evidence="5" type="ORF">NCTC10975_04451</name>
    <name evidence="6" type="ORF">NCTC11938_05241</name>
</gene>
<evidence type="ECO:0000256" key="1">
    <source>
        <dbReference type="ARBA" id="ARBA00007100"/>
    </source>
</evidence>
<dbReference type="AlphaFoldDB" id="A0A1Z1SVK3"/>
<dbReference type="EMBL" id="CP021694">
    <property type="protein sequence ID" value="ARX35057.1"/>
    <property type="molecule type" value="Genomic_DNA"/>
</dbReference>
<dbReference type="InterPro" id="IPR032698">
    <property type="entry name" value="SirB1_N"/>
</dbReference>